<comment type="caution">
    <text evidence="3">The sequence shown here is derived from an EMBL/GenBank/DDBJ whole genome shotgun (WGS) entry which is preliminary data.</text>
</comment>
<reference evidence="3" key="1">
    <citation type="submission" date="2022-12" db="EMBL/GenBank/DDBJ databases">
        <title>Bacterial isolates from different developmental stages of Nematostella vectensis.</title>
        <authorList>
            <person name="Fraune S."/>
        </authorList>
    </citation>
    <scope>NUCLEOTIDE SEQUENCE</scope>
    <source>
        <strain evidence="3">G21632-S1</strain>
    </source>
</reference>
<keyword evidence="4" id="KW-1185">Reference proteome</keyword>
<dbReference type="PROSITE" id="PS01320">
    <property type="entry name" value="UPF0067"/>
    <property type="match status" value="1"/>
</dbReference>
<feature type="domain" description="GAF" evidence="2">
    <location>
        <begin position="78"/>
        <end position="163"/>
    </location>
</feature>
<dbReference type="PANTHER" id="PTHR21021">
    <property type="entry name" value="GAF/PUTATIVE CYTOSKELETAL PROTEIN"/>
    <property type="match status" value="1"/>
</dbReference>
<evidence type="ECO:0000256" key="1">
    <source>
        <dbReference type="ARBA" id="ARBA00038454"/>
    </source>
</evidence>
<accession>A0ABT4LWG8</accession>
<dbReference type="SUPFAM" id="SSF55781">
    <property type="entry name" value="GAF domain-like"/>
    <property type="match status" value="1"/>
</dbReference>
<protein>
    <submittedName>
        <fullName evidence="3">GAF domain-containing protein</fullName>
    </submittedName>
</protein>
<dbReference type="InterPro" id="IPR003018">
    <property type="entry name" value="GAF"/>
</dbReference>
<evidence type="ECO:0000259" key="2">
    <source>
        <dbReference type="Pfam" id="PF13185"/>
    </source>
</evidence>
<dbReference type="InterPro" id="IPR000614">
    <property type="entry name" value="FRMsr_CS"/>
</dbReference>
<proteinExistence type="inferred from homology"/>
<name>A0ABT4LWG8_9PROT</name>
<evidence type="ECO:0000313" key="4">
    <source>
        <dbReference type="Proteomes" id="UP001083770"/>
    </source>
</evidence>
<organism evidence="3 4">
    <name type="scientific">Henriciella marina</name>
    <dbReference type="NCBI Taxonomy" id="453851"/>
    <lineage>
        <taxon>Bacteria</taxon>
        <taxon>Pseudomonadati</taxon>
        <taxon>Pseudomonadota</taxon>
        <taxon>Alphaproteobacteria</taxon>
        <taxon>Hyphomonadales</taxon>
        <taxon>Hyphomonadaceae</taxon>
        <taxon>Henriciella</taxon>
    </lineage>
</organism>
<dbReference type="Proteomes" id="UP001083770">
    <property type="component" value="Unassembled WGS sequence"/>
</dbReference>
<dbReference type="EMBL" id="JAPWGW010000003">
    <property type="protein sequence ID" value="MCZ4298493.1"/>
    <property type="molecule type" value="Genomic_DNA"/>
</dbReference>
<dbReference type="InterPro" id="IPR029016">
    <property type="entry name" value="GAF-like_dom_sf"/>
</dbReference>
<dbReference type="PANTHER" id="PTHR21021:SF15">
    <property type="entry name" value="FREE METHIONINE-R-SULFOXIDE REDUCTASE"/>
    <property type="match status" value="1"/>
</dbReference>
<evidence type="ECO:0000313" key="3">
    <source>
        <dbReference type="EMBL" id="MCZ4298493.1"/>
    </source>
</evidence>
<dbReference type="Pfam" id="PF13185">
    <property type="entry name" value="GAF_2"/>
    <property type="match status" value="1"/>
</dbReference>
<comment type="similarity">
    <text evidence="1">Belongs to the free Met sulfoxide reductase family.</text>
</comment>
<dbReference type="InterPro" id="IPR051330">
    <property type="entry name" value="Phosphatase_reg/MetRdx"/>
</dbReference>
<gene>
    <name evidence="3" type="ORF">O4G74_10515</name>
</gene>
<dbReference type="Gene3D" id="3.30.450.40">
    <property type="match status" value="1"/>
</dbReference>
<sequence length="169" mass="18470">MITDMRDATFKETPMDRAERYAELKLEIESLVAGETYVPARYASAACLLAEAFRPRFFWTGFYVVDPLKPEELVVGPYQGTLGCLRIPFGKGVCGACAAEGQTQLVPDVHVFPGHIACDSRSNSEIVVPVFDADGKLAAVLDVDSTEFDAFDEVDREGLEAICKILLTA</sequence>